<keyword evidence="8" id="KW-1185">Reference proteome</keyword>
<dbReference type="Gene3D" id="1.20.5.780">
    <property type="entry name" value="Single helix bin"/>
    <property type="match status" value="1"/>
</dbReference>
<comment type="similarity">
    <text evidence="6">Belongs to the TacA antitoxin family.</text>
</comment>
<evidence type="ECO:0000313" key="8">
    <source>
        <dbReference type="Proteomes" id="UP001055940"/>
    </source>
</evidence>
<dbReference type="EMBL" id="CP099837">
    <property type="protein sequence ID" value="USY20791.1"/>
    <property type="molecule type" value="Genomic_DNA"/>
</dbReference>
<evidence type="ECO:0000256" key="3">
    <source>
        <dbReference type="ARBA" id="ARBA00023015"/>
    </source>
</evidence>
<evidence type="ECO:0000313" key="7">
    <source>
        <dbReference type="EMBL" id="USY20791.1"/>
    </source>
</evidence>
<dbReference type="InterPro" id="IPR010985">
    <property type="entry name" value="Ribbon_hlx_hlx"/>
</dbReference>
<evidence type="ECO:0000256" key="5">
    <source>
        <dbReference type="ARBA" id="ARBA00023163"/>
    </source>
</evidence>
<dbReference type="InterPro" id="IPR014795">
    <property type="entry name" value="TacA_1-like"/>
</dbReference>
<gene>
    <name evidence="7" type="ORF">NE857_03820</name>
</gene>
<dbReference type="Proteomes" id="UP001055940">
    <property type="component" value="Chromosome"/>
</dbReference>
<name>A0ABY5D8W8_9ACTN</name>
<dbReference type="Pfam" id="PF08681">
    <property type="entry name" value="TacA1"/>
    <property type="match status" value="1"/>
</dbReference>
<dbReference type="PANTHER" id="PTHR35401:SF1">
    <property type="entry name" value="CYTOPLASMIC PROTEIN"/>
    <property type="match status" value="1"/>
</dbReference>
<evidence type="ECO:0000256" key="4">
    <source>
        <dbReference type="ARBA" id="ARBA00023125"/>
    </source>
</evidence>
<organism evidence="7 8">
    <name type="scientific">Nocardiopsis exhalans</name>
    <dbReference type="NCBI Taxonomy" id="163604"/>
    <lineage>
        <taxon>Bacteria</taxon>
        <taxon>Bacillati</taxon>
        <taxon>Actinomycetota</taxon>
        <taxon>Actinomycetes</taxon>
        <taxon>Streptosporangiales</taxon>
        <taxon>Nocardiopsidaceae</taxon>
        <taxon>Nocardiopsis</taxon>
    </lineage>
</organism>
<evidence type="ECO:0000256" key="1">
    <source>
        <dbReference type="ARBA" id="ARBA00022491"/>
    </source>
</evidence>
<proteinExistence type="inferred from homology"/>
<evidence type="ECO:0000256" key="6">
    <source>
        <dbReference type="ARBA" id="ARBA00049988"/>
    </source>
</evidence>
<keyword evidence="1" id="KW-0678">Repressor</keyword>
<evidence type="ECO:0000256" key="2">
    <source>
        <dbReference type="ARBA" id="ARBA00022649"/>
    </source>
</evidence>
<keyword evidence="5" id="KW-0804">Transcription</keyword>
<sequence length="101" mass="10921">MATSMKSERIHLRVNDQQKALLEAASAASGDTVSAFVLGAATEAAANALADRRVFMLDEQGWAAFDSALERPARDIPGLRKLLTEPTVLDENSSQHHEDDT</sequence>
<keyword evidence="2" id="KW-1277">Toxin-antitoxin system</keyword>
<dbReference type="SUPFAM" id="SSF47598">
    <property type="entry name" value="Ribbon-helix-helix"/>
    <property type="match status" value="1"/>
</dbReference>
<accession>A0ABY5D8W8</accession>
<keyword evidence="3" id="KW-0805">Transcription regulation</keyword>
<dbReference type="PANTHER" id="PTHR35401">
    <property type="entry name" value="COPG FAMILY HELIX-TURN-HELIX PROTEIN-RELATED-RELATED"/>
    <property type="match status" value="1"/>
</dbReference>
<dbReference type="RefSeq" id="WP_017578912.1">
    <property type="nucleotide sequence ID" value="NZ_BAAAJB010000049.1"/>
</dbReference>
<keyword evidence="4" id="KW-0238">DNA-binding</keyword>
<reference evidence="7" key="1">
    <citation type="submission" date="2022-06" db="EMBL/GenBank/DDBJ databases">
        <authorList>
            <person name="Ping M."/>
        </authorList>
    </citation>
    <scope>NUCLEOTIDE SEQUENCE</scope>
    <source>
        <strain evidence="7">JCM11759T</strain>
    </source>
</reference>
<protein>
    <submittedName>
        <fullName evidence="7">DUF1778 domain-containing protein</fullName>
    </submittedName>
</protein>